<evidence type="ECO:0000256" key="1">
    <source>
        <dbReference type="SAM" id="SignalP"/>
    </source>
</evidence>
<protein>
    <recommendedName>
        <fullName evidence="4">Secreted protein</fullName>
    </recommendedName>
</protein>
<gene>
    <name evidence="2" type="ORF">PAL_GLEAN10016539</name>
</gene>
<dbReference type="InParanoid" id="L5L160"/>
<evidence type="ECO:0000313" key="3">
    <source>
        <dbReference type="Proteomes" id="UP000010552"/>
    </source>
</evidence>
<keyword evidence="1" id="KW-0732">Signal</keyword>
<dbReference type="EMBL" id="KB030405">
    <property type="protein sequence ID" value="ELK17459.1"/>
    <property type="molecule type" value="Genomic_DNA"/>
</dbReference>
<reference evidence="3" key="1">
    <citation type="journal article" date="2013" name="Science">
        <title>Comparative analysis of bat genomes provides insight into the evolution of flight and immunity.</title>
        <authorList>
            <person name="Zhang G."/>
            <person name="Cowled C."/>
            <person name="Shi Z."/>
            <person name="Huang Z."/>
            <person name="Bishop-Lilly K.A."/>
            <person name="Fang X."/>
            <person name="Wynne J.W."/>
            <person name="Xiong Z."/>
            <person name="Baker M.L."/>
            <person name="Zhao W."/>
            <person name="Tachedjian M."/>
            <person name="Zhu Y."/>
            <person name="Zhou P."/>
            <person name="Jiang X."/>
            <person name="Ng J."/>
            <person name="Yang L."/>
            <person name="Wu L."/>
            <person name="Xiao J."/>
            <person name="Feng Y."/>
            <person name="Chen Y."/>
            <person name="Sun X."/>
            <person name="Zhang Y."/>
            <person name="Marsh G.A."/>
            <person name="Crameri G."/>
            <person name="Broder C.C."/>
            <person name="Frey K.G."/>
            <person name="Wang L.F."/>
            <person name="Wang J."/>
        </authorList>
    </citation>
    <scope>NUCLEOTIDE SEQUENCE [LARGE SCALE GENOMIC DNA]</scope>
</reference>
<feature type="chain" id="PRO_5003969802" description="Secreted protein" evidence="1">
    <location>
        <begin position="22"/>
        <end position="135"/>
    </location>
</feature>
<evidence type="ECO:0000313" key="2">
    <source>
        <dbReference type="EMBL" id="ELK17459.1"/>
    </source>
</evidence>
<name>L5L160_PTEAL</name>
<dbReference type="AlphaFoldDB" id="L5L160"/>
<accession>L5L160</accession>
<evidence type="ECO:0008006" key="4">
    <source>
        <dbReference type="Google" id="ProtNLM"/>
    </source>
</evidence>
<proteinExistence type="predicted"/>
<keyword evidence="3" id="KW-1185">Reference proteome</keyword>
<organism evidence="2 3">
    <name type="scientific">Pteropus alecto</name>
    <name type="common">Black flying fox</name>
    <dbReference type="NCBI Taxonomy" id="9402"/>
    <lineage>
        <taxon>Eukaryota</taxon>
        <taxon>Metazoa</taxon>
        <taxon>Chordata</taxon>
        <taxon>Craniata</taxon>
        <taxon>Vertebrata</taxon>
        <taxon>Euteleostomi</taxon>
        <taxon>Mammalia</taxon>
        <taxon>Eutheria</taxon>
        <taxon>Laurasiatheria</taxon>
        <taxon>Chiroptera</taxon>
        <taxon>Yinpterochiroptera</taxon>
        <taxon>Pteropodoidea</taxon>
        <taxon>Pteropodidae</taxon>
        <taxon>Pteropodinae</taxon>
        <taxon>Pteropus</taxon>
    </lineage>
</organism>
<sequence length="135" mass="14053">MPPVLLLLDSACIFLTSPCAALGFGGLAHFLPSHNGRCLTNHQSVASLAIALGKSLECPASQLVGFSVHGGERLDFIKHDRGTGLMVTLELSGTGSGFLLTRGLHRDLSSAAALSQIPCSRPSLLVLGRACFLLS</sequence>
<dbReference type="Proteomes" id="UP000010552">
    <property type="component" value="Unassembled WGS sequence"/>
</dbReference>
<feature type="signal peptide" evidence="1">
    <location>
        <begin position="1"/>
        <end position="21"/>
    </location>
</feature>